<dbReference type="EMBL" id="CAKKNT010000015">
    <property type="protein sequence ID" value="CAH0418764.1"/>
    <property type="molecule type" value="Genomic_DNA"/>
</dbReference>
<dbReference type="Proteomes" id="UP000789719">
    <property type="component" value="Unassembled WGS sequence"/>
</dbReference>
<dbReference type="NCBIfam" id="NF047422">
    <property type="entry name" value="YfmF_fam"/>
    <property type="match status" value="1"/>
</dbReference>
<dbReference type="Gene3D" id="3.30.830.10">
    <property type="entry name" value="Metalloenzyme, LuxS/M16 peptidase-like"/>
    <property type="match status" value="2"/>
</dbReference>
<sequence>MDLELHEGVRLHVLPNQQFKTTQIVVNLTTKHQQATITKRSLLANILELGTEKYPDQTQIAQKLAGMYGATFGTDLQKYGQLHSFRFMMRIINEKFLQSDDNLLADAVAFLAEAIFNPLAKNQQFDGDIFAREKENMQADFEALVDDKQSYANNQLSQLYFQNEMAIPSYGQVGDLAPLDAQNLYQYYQTMLTEDLIDIFVIGDVDEVAVVALFKQLPFKPRPVIDIQLNYQQPLKEVVSEKIEHQPIKQAKLNMAFQIPHQNAPVERYAAIVLNALLGGYPLSKLFVNVREKASLAYYAQSGVSLATQTLTVQTGIQSSDLTRVISLVKAQIEAIQTGDFTDEEITQIIAYLTNSFEASLDSPRSIVERATVQALSNKVTEPAQWIANLEQVTKADVMALAKKIKLQAVFALVEENYAAN</sequence>
<proteinExistence type="predicted"/>
<gene>
    <name evidence="2" type="ORF">WGH24286_01198</name>
</gene>
<evidence type="ECO:0000313" key="3">
    <source>
        <dbReference type="Proteomes" id="UP000789719"/>
    </source>
</evidence>
<protein>
    <recommendedName>
        <fullName evidence="1">Peptidase M16 C-terminal domain-containing protein</fullName>
    </recommendedName>
</protein>
<dbReference type="PANTHER" id="PTHR11851">
    <property type="entry name" value="METALLOPROTEASE"/>
    <property type="match status" value="1"/>
</dbReference>
<organism evidence="2 3">
    <name type="scientific">Periweissella ghanensis</name>
    <dbReference type="NCBI Taxonomy" id="467997"/>
    <lineage>
        <taxon>Bacteria</taxon>
        <taxon>Bacillati</taxon>
        <taxon>Bacillota</taxon>
        <taxon>Bacilli</taxon>
        <taxon>Lactobacillales</taxon>
        <taxon>Lactobacillaceae</taxon>
        <taxon>Periweissella</taxon>
    </lineage>
</organism>
<comment type="caution">
    <text evidence="2">The sequence shown here is derived from an EMBL/GenBank/DDBJ whole genome shotgun (WGS) entry which is preliminary data.</text>
</comment>
<evidence type="ECO:0000259" key="1">
    <source>
        <dbReference type="Pfam" id="PF05193"/>
    </source>
</evidence>
<dbReference type="Pfam" id="PF05193">
    <property type="entry name" value="Peptidase_M16_C"/>
    <property type="match status" value="1"/>
</dbReference>
<dbReference type="PANTHER" id="PTHR11851:SF186">
    <property type="entry name" value="INACTIVE METALLOPROTEASE YMFF-RELATED"/>
    <property type="match status" value="1"/>
</dbReference>
<dbReference type="InterPro" id="IPR007863">
    <property type="entry name" value="Peptidase_M16_C"/>
</dbReference>
<feature type="domain" description="Peptidase M16 C-terminal" evidence="1">
    <location>
        <begin position="179"/>
        <end position="351"/>
    </location>
</feature>
<dbReference type="SUPFAM" id="SSF63411">
    <property type="entry name" value="LuxS/MPP-like metallohydrolase"/>
    <property type="match status" value="2"/>
</dbReference>
<dbReference type="InterPro" id="IPR050361">
    <property type="entry name" value="MPP/UQCRC_Complex"/>
</dbReference>
<name>A0ABM8ZBA2_9LACO</name>
<accession>A0ABM8ZBA2</accession>
<reference evidence="2 3" key="1">
    <citation type="submission" date="2021-11" db="EMBL/GenBank/DDBJ databases">
        <authorList>
            <person name="Depoorter E."/>
        </authorList>
    </citation>
    <scope>NUCLEOTIDE SEQUENCE [LARGE SCALE GENOMIC DNA]</scope>
    <source>
        <strain evidence="2 3">LMG 24286</strain>
    </source>
</reference>
<dbReference type="InterPro" id="IPR011249">
    <property type="entry name" value="Metalloenz_LuxS/M16"/>
</dbReference>
<keyword evidence="3" id="KW-1185">Reference proteome</keyword>
<dbReference type="RefSeq" id="WP_230098847.1">
    <property type="nucleotide sequence ID" value="NZ_CAKKNT010000015.1"/>
</dbReference>
<evidence type="ECO:0000313" key="2">
    <source>
        <dbReference type="EMBL" id="CAH0418764.1"/>
    </source>
</evidence>